<feature type="repeat" description="WD" evidence="1">
    <location>
        <begin position="1313"/>
        <end position="1344"/>
    </location>
</feature>
<keyword evidence="4" id="KW-1185">Reference proteome</keyword>
<dbReference type="InterPro" id="IPR042411">
    <property type="entry name" value="WDR27"/>
</dbReference>
<feature type="compositionally biased region" description="Pro residues" evidence="2">
    <location>
        <begin position="126"/>
        <end position="138"/>
    </location>
</feature>
<reference evidence="3 4" key="1">
    <citation type="journal article" date="2024" name="Science">
        <title>Giant polyketide synthase enzymes in the biosynthesis of giant marine polyether toxins.</title>
        <authorList>
            <person name="Fallon T.R."/>
            <person name="Shende V.V."/>
            <person name="Wierzbicki I.H."/>
            <person name="Pendleton A.L."/>
            <person name="Watervoot N.F."/>
            <person name="Auber R.P."/>
            <person name="Gonzalez D.J."/>
            <person name="Wisecaver J.H."/>
            <person name="Moore B.S."/>
        </authorList>
    </citation>
    <scope>NUCLEOTIDE SEQUENCE [LARGE SCALE GENOMIC DNA]</scope>
    <source>
        <strain evidence="3 4">12B1</strain>
    </source>
</reference>
<dbReference type="InterPro" id="IPR001680">
    <property type="entry name" value="WD40_rpt"/>
</dbReference>
<organism evidence="3 4">
    <name type="scientific">Prymnesium parvum</name>
    <name type="common">Toxic golden alga</name>
    <dbReference type="NCBI Taxonomy" id="97485"/>
    <lineage>
        <taxon>Eukaryota</taxon>
        <taxon>Haptista</taxon>
        <taxon>Haptophyta</taxon>
        <taxon>Prymnesiophyceae</taxon>
        <taxon>Prymnesiales</taxon>
        <taxon>Prymnesiaceae</taxon>
        <taxon>Prymnesium</taxon>
    </lineage>
</organism>
<evidence type="ECO:0000256" key="1">
    <source>
        <dbReference type="PROSITE-ProRule" id="PRU00221"/>
    </source>
</evidence>
<dbReference type="PROSITE" id="PS50082">
    <property type="entry name" value="WD_REPEATS_2"/>
    <property type="match status" value="2"/>
</dbReference>
<feature type="compositionally biased region" description="Basic and acidic residues" evidence="2">
    <location>
        <begin position="845"/>
        <end position="860"/>
    </location>
</feature>
<keyword evidence="1" id="KW-0853">WD repeat</keyword>
<feature type="region of interest" description="Disordered" evidence="2">
    <location>
        <begin position="843"/>
        <end position="867"/>
    </location>
</feature>
<dbReference type="Proteomes" id="UP001515480">
    <property type="component" value="Unassembled WGS sequence"/>
</dbReference>
<dbReference type="SMART" id="SM00320">
    <property type="entry name" value="WD40"/>
    <property type="match status" value="5"/>
</dbReference>
<evidence type="ECO:0000313" key="3">
    <source>
        <dbReference type="EMBL" id="KAL1500075.1"/>
    </source>
</evidence>
<dbReference type="PANTHER" id="PTHR44525:SF1">
    <property type="entry name" value="WD REPEAT-CONTAINING PROTEIN 27"/>
    <property type="match status" value="1"/>
</dbReference>
<feature type="compositionally biased region" description="Low complexity" evidence="2">
    <location>
        <begin position="104"/>
        <end position="113"/>
    </location>
</feature>
<dbReference type="PROSITE" id="PS50294">
    <property type="entry name" value="WD_REPEATS_REGION"/>
    <property type="match status" value="1"/>
</dbReference>
<feature type="repeat" description="WD" evidence="1">
    <location>
        <begin position="1245"/>
        <end position="1268"/>
    </location>
</feature>
<dbReference type="PANTHER" id="PTHR44525">
    <property type="entry name" value="WD REPEAT-CONTAINING PROTEIN 27"/>
    <property type="match status" value="1"/>
</dbReference>
<feature type="compositionally biased region" description="Basic residues" evidence="2">
    <location>
        <begin position="89"/>
        <end position="103"/>
    </location>
</feature>
<sequence>MLQGALESVALPCLRTPPRVHHKPMILLLMDGGNDAVGSLPAELLAIGVIVVAMDINRPGYPVQDVLSARAMAEKWHGLTRGDFQGAAGRRRGGGRRRPRNGRRAGATGTARSAGGGNAHDAVLLPPAPPRGAAPPPGGGGDEQPGVAQRVVDVGAPFGAVRLQDDHALAGVRVTVPNSVWEPHAAGRVRCVIIGCAPDVRMADGQHVFVVRCPDAQHAYAFASGVLAALLPRAHARLLPARQSRRLRQATTLAARPASAAAGRLRARQGNTRRSTAAKPSRLSLGCLQSATGDLLRHVRMVRAKVRVPTDLRAPLEIAVRVVRPLSSKRVSASEPARVLPHLRPHPSTLWALEGAAFSLSAPVTRSPALPRACVSCGASCGRLASAIALRASLLRQRLAGTLGVDDLSRAAICCGALAVAGQGSRELRVWDLERLDAVPYSLLSASFPVECLAAVSVGPGVSLVAAAGQECLCIWEVCSVATSPPAVVCERRLPLVDVAGSREREIRDASFDASGCRLVLCVGSEAWLVECPAASSAPLHLTARLHAHEAPLAHSRFAPHFWACLLERHDDSEVDDDVMLNVAWDRSFSLWQLPPADAPSRAIPAALLQATLPAGGSPPTSSTMHPSLPQLVMGDASGRLYVLQARPCSLCGATHATPPHTRRHWPLQVRQAGVGAASALACSFTHTLELSLLLRRIGGASAAAPVVAEDSRAPVFVSTLPPWRQPQPEERRAQKPAEGAVELACEAIALQYVPLAPSAGGAPLGEVAEWPEGAAAADGFGLLVLTQGRTVLLRASSWQPEDTFSVQGGDETIASDGAISCEDEARLDGSSRWLVWCISSSGTEPREPAPRLPPERTRAESSGNAAGMEQQLAHKLSIFSTDAPLPHSPLAIAIAASGAPPRHGGGAERRRSAGKGAGRAASKPADQPVMFHKKVTSSGYGAPPVMALHAGGPSAAKAAAARARSAATGRGGLRRPTPARGAMRYPQQVNNSAAPHLGAPALRLAFSPDATRLAVATADGAVALVRLPTRRSAGRKAVERRPSLPCHAAAPRCARMPLLLRLLLTASADGSAAMWDVWHDHPPSTPLLHFARVRHSPGMLLSEHRPAKESTNPPFDAEVRQAGFYYLDQFVLLASGNGLHLYSYSLQRTPTDDANRAAELRHKYRLQYRWAHPQAHGITCFSAANSFLSPVVLLGGSDRSVNVLNLATGQQVTSIPDAHERQVHMVRLFENSAYENTPLSSHELFLTAAVDGVVKLWDLRVATCVRRFGAHTNRLHAIGASVSPCLRYVCCGSEDKVAYLYDAGSGGLVEKLAGHTDTVTDVSFNPLHPQLATTSLDGSMRFFADAPEAS</sequence>
<gene>
    <name evidence="3" type="ORF">AB1Y20_012750</name>
</gene>
<dbReference type="EMBL" id="JBGBPQ010000024">
    <property type="protein sequence ID" value="KAL1500075.1"/>
    <property type="molecule type" value="Genomic_DNA"/>
</dbReference>
<feature type="region of interest" description="Disordered" evidence="2">
    <location>
        <begin position="897"/>
        <end position="926"/>
    </location>
</feature>
<dbReference type="Pfam" id="PF00400">
    <property type="entry name" value="WD40"/>
    <property type="match status" value="2"/>
</dbReference>
<proteinExistence type="predicted"/>
<dbReference type="InterPro" id="IPR036322">
    <property type="entry name" value="WD40_repeat_dom_sf"/>
</dbReference>
<protein>
    <submittedName>
        <fullName evidence="3">Uncharacterized protein</fullName>
    </submittedName>
</protein>
<dbReference type="InterPro" id="IPR015943">
    <property type="entry name" value="WD40/YVTN_repeat-like_dom_sf"/>
</dbReference>
<feature type="region of interest" description="Disordered" evidence="2">
    <location>
        <begin position="82"/>
        <end position="146"/>
    </location>
</feature>
<comment type="caution">
    <text evidence="3">The sequence shown here is derived from an EMBL/GenBank/DDBJ whole genome shotgun (WGS) entry which is preliminary data.</text>
</comment>
<dbReference type="Gene3D" id="2.130.10.10">
    <property type="entry name" value="YVTN repeat-like/Quinoprotein amine dehydrogenase"/>
    <property type="match status" value="3"/>
</dbReference>
<evidence type="ECO:0000256" key="2">
    <source>
        <dbReference type="SAM" id="MobiDB-lite"/>
    </source>
</evidence>
<dbReference type="SUPFAM" id="SSF50978">
    <property type="entry name" value="WD40 repeat-like"/>
    <property type="match status" value="2"/>
</dbReference>
<name>A0AB34ILI6_PRYPA</name>
<evidence type="ECO:0000313" key="4">
    <source>
        <dbReference type="Proteomes" id="UP001515480"/>
    </source>
</evidence>
<accession>A0AB34ILI6</accession>